<sequence length="126" mass="14224">MEYLPKTPPRRLVPRGEPDWTPSDQRRAIAYIHRRTLMAGDSPTPGGLPNTSPSPIFTKIMPLKLPIYPQPPSKIPLPKETRPSFQLDLEEDNPFAPKKRLSSSLYFRMCSVDDSIDVDNSSSSVF</sequence>
<proteinExistence type="predicted"/>
<evidence type="ECO:0000313" key="3">
    <source>
        <dbReference type="Proteomes" id="UP000807306"/>
    </source>
</evidence>
<dbReference type="AlphaFoldDB" id="A0A9P6EDQ8"/>
<evidence type="ECO:0000256" key="1">
    <source>
        <dbReference type="SAM" id="MobiDB-lite"/>
    </source>
</evidence>
<gene>
    <name evidence="2" type="ORF">CPB83DRAFT_856497</name>
</gene>
<feature type="region of interest" description="Disordered" evidence="1">
    <location>
        <begin position="1"/>
        <end position="24"/>
    </location>
</feature>
<accession>A0A9P6EDQ8</accession>
<protein>
    <submittedName>
        <fullName evidence="2">Uncharacterized protein</fullName>
    </submittedName>
</protein>
<reference evidence="2" key="1">
    <citation type="submission" date="2020-11" db="EMBL/GenBank/DDBJ databases">
        <authorList>
            <consortium name="DOE Joint Genome Institute"/>
            <person name="Ahrendt S."/>
            <person name="Riley R."/>
            <person name="Andreopoulos W."/>
            <person name="Labutti K."/>
            <person name="Pangilinan J."/>
            <person name="Ruiz-Duenas F.J."/>
            <person name="Barrasa J.M."/>
            <person name="Sanchez-Garcia M."/>
            <person name="Camarero S."/>
            <person name="Miyauchi S."/>
            <person name="Serrano A."/>
            <person name="Linde D."/>
            <person name="Babiker R."/>
            <person name="Drula E."/>
            <person name="Ayuso-Fernandez I."/>
            <person name="Pacheco R."/>
            <person name="Padilla G."/>
            <person name="Ferreira P."/>
            <person name="Barriuso J."/>
            <person name="Kellner H."/>
            <person name="Castanera R."/>
            <person name="Alfaro M."/>
            <person name="Ramirez L."/>
            <person name="Pisabarro A.G."/>
            <person name="Kuo A."/>
            <person name="Tritt A."/>
            <person name="Lipzen A."/>
            <person name="He G."/>
            <person name="Yan M."/>
            <person name="Ng V."/>
            <person name="Cullen D."/>
            <person name="Martin F."/>
            <person name="Rosso M.-N."/>
            <person name="Henrissat B."/>
            <person name="Hibbett D."/>
            <person name="Martinez A.T."/>
            <person name="Grigoriev I.V."/>
        </authorList>
    </citation>
    <scope>NUCLEOTIDE SEQUENCE</scope>
    <source>
        <strain evidence="2">CBS 506.95</strain>
    </source>
</reference>
<organism evidence="2 3">
    <name type="scientific">Crepidotus variabilis</name>
    <dbReference type="NCBI Taxonomy" id="179855"/>
    <lineage>
        <taxon>Eukaryota</taxon>
        <taxon>Fungi</taxon>
        <taxon>Dikarya</taxon>
        <taxon>Basidiomycota</taxon>
        <taxon>Agaricomycotina</taxon>
        <taxon>Agaricomycetes</taxon>
        <taxon>Agaricomycetidae</taxon>
        <taxon>Agaricales</taxon>
        <taxon>Agaricineae</taxon>
        <taxon>Crepidotaceae</taxon>
        <taxon>Crepidotus</taxon>
    </lineage>
</organism>
<comment type="caution">
    <text evidence="2">The sequence shown here is derived from an EMBL/GenBank/DDBJ whole genome shotgun (WGS) entry which is preliminary data.</text>
</comment>
<dbReference type="Proteomes" id="UP000807306">
    <property type="component" value="Unassembled WGS sequence"/>
</dbReference>
<evidence type="ECO:0000313" key="2">
    <source>
        <dbReference type="EMBL" id="KAF9527175.1"/>
    </source>
</evidence>
<dbReference type="EMBL" id="MU157863">
    <property type="protein sequence ID" value="KAF9527175.1"/>
    <property type="molecule type" value="Genomic_DNA"/>
</dbReference>
<name>A0A9P6EDQ8_9AGAR</name>
<keyword evidence="3" id="KW-1185">Reference proteome</keyword>